<dbReference type="EMBL" id="ML121534">
    <property type="protein sequence ID" value="RPB26474.1"/>
    <property type="molecule type" value="Genomic_DNA"/>
</dbReference>
<dbReference type="InParanoid" id="A0A3N4LU83"/>
<dbReference type="AlphaFoldDB" id="A0A3N4LU83"/>
<keyword evidence="1" id="KW-0812">Transmembrane</keyword>
<keyword evidence="1" id="KW-1133">Transmembrane helix</keyword>
<evidence type="ECO:0000313" key="3">
    <source>
        <dbReference type="Proteomes" id="UP000267821"/>
    </source>
</evidence>
<proteinExistence type="predicted"/>
<gene>
    <name evidence="2" type="ORF">L211DRAFT_679728</name>
</gene>
<name>A0A3N4LU83_9PEZI</name>
<keyword evidence="1" id="KW-0472">Membrane</keyword>
<feature type="transmembrane region" description="Helical" evidence="1">
    <location>
        <begin position="34"/>
        <end position="57"/>
    </location>
</feature>
<protein>
    <submittedName>
        <fullName evidence="2">Uncharacterized protein</fullName>
    </submittedName>
</protein>
<evidence type="ECO:0000313" key="2">
    <source>
        <dbReference type="EMBL" id="RPB26474.1"/>
    </source>
</evidence>
<reference evidence="2 3" key="1">
    <citation type="journal article" date="2018" name="Nat. Ecol. Evol.">
        <title>Pezizomycetes genomes reveal the molecular basis of ectomycorrhizal truffle lifestyle.</title>
        <authorList>
            <person name="Murat C."/>
            <person name="Payen T."/>
            <person name="Noel B."/>
            <person name="Kuo A."/>
            <person name="Morin E."/>
            <person name="Chen J."/>
            <person name="Kohler A."/>
            <person name="Krizsan K."/>
            <person name="Balestrini R."/>
            <person name="Da Silva C."/>
            <person name="Montanini B."/>
            <person name="Hainaut M."/>
            <person name="Levati E."/>
            <person name="Barry K.W."/>
            <person name="Belfiori B."/>
            <person name="Cichocki N."/>
            <person name="Clum A."/>
            <person name="Dockter R.B."/>
            <person name="Fauchery L."/>
            <person name="Guy J."/>
            <person name="Iotti M."/>
            <person name="Le Tacon F."/>
            <person name="Lindquist E.A."/>
            <person name="Lipzen A."/>
            <person name="Malagnac F."/>
            <person name="Mello A."/>
            <person name="Molinier V."/>
            <person name="Miyauchi S."/>
            <person name="Poulain J."/>
            <person name="Riccioni C."/>
            <person name="Rubini A."/>
            <person name="Sitrit Y."/>
            <person name="Splivallo R."/>
            <person name="Traeger S."/>
            <person name="Wang M."/>
            <person name="Zifcakova L."/>
            <person name="Wipf D."/>
            <person name="Zambonelli A."/>
            <person name="Paolocci F."/>
            <person name="Nowrousian M."/>
            <person name="Ottonello S."/>
            <person name="Baldrian P."/>
            <person name="Spatafora J.W."/>
            <person name="Henrissat B."/>
            <person name="Nagy L.G."/>
            <person name="Aury J.M."/>
            <person name="Wincker P."/>
            <person name="Grigoriev I.V."/>
            <person name="Bonfante P."/>
            <person name="Martin F.M."/>
        </authorList>
    </citation>
    <scope>NUCLEOTIDE SEQUENCE [LARGE SCALE GENOMIC DNA]</scope>
    <source>
        <strain evidence="2 3">ATCC MYA-4762</strain>
    </source>
</reference>
<sequence>MFYHRLGKWFEFVSRLWIRLLQTKSGTIIPAPPYIVWCPDAVVVVFACLLLHLAIAYPYHSPIGSDIDLQLISRS</sequence>
<keyword evidence="3" id="KW-1185">Reference proteome</keyword>
<evidence type="ECO:0000256" key="1">
    <source>
        <dbReference type="SAM" id="Phobius"/>
    </source>
</evidence>
<accession>A0A3N4LU83</accession>
<dbReference type="Proteomes" id="UP000267821">
    <property type="component" value="Unassembled WGS sequence"/>
</dbReference>
<organism evidence="2 3">
    <name type="scientific">Terfezia boudieri ATCC MYA-4762</name>
    <dbReference type="NCBI Taxonomy" id="1051890"/>
    <lineage>
        <taxon>Eukaryota</taxon>
        <taxon>Fungi</taxon>
        <taxon>Dikarya</taxon>
        <taxon>Ascomycota</taxon>
        <taxon>Pezizomycotina</taxon>
        <taxon>Pezizomycetes</taxon>
        <taxon>Pezizales</taxon>
        <taxon>Pezizaceae</taxon>
        <taxon>Terfezia</taxon>
    </lineage>
</organism>